<organism evidence="1 2">
    <name type="scientific">Pocillopora meandrina</name>
    <dbReference type="NCBI Taxonomy" id="46732"/>
    <lineage>
        <taxon>Eukaryota</taxon>
        <taxon>Metazoa</taxon>
        <taxon>Cnidaria</taxon>
        <taxon>Anthozoa</taxon>
        <taxon>Hexacorallia</taxon>
        <taxon>Scleractinia</taxon>
        <taxon>Astrocoeniina</taxon>
        <taxon>Pocilloporidae</taxon>
        <taxon>Pocillopora</taxon>
    </lineage>
</organism>
<evidence type="ECO:0000313" key="1">
    <source>
        <dbReference type="EMBL" id="CAH3031104.1"/>
    </source>
</evidence>
<evidence type="ECO:0000313" key="2">
    <source>
        <dbReference type="Proteomes" id="UP001159428"/>
    </source>
</evidence>
<dbReference type="Proteomes" id="UP001159428">
    <property type="component" value="Unassembled WGS sequence"/>
</dbReference>
<comment type="caution">
    <text evidence="1">The sequence shown here is derived from an EMBL/GenBank/DDBJ whole genome shotgun (WGS) entry which is preliminary data.</text>
</comment>
<name>A0AAU9VLX4_9CNID</name>
<accession>A0AAU9VLX4</accession>
<keyword evidence="2" id="KW-1185">Reference proteome</keyword>
<sequence>DDITQRRTHSSPLNDYFHKLCTDLNYIAPVDVVIGSEVLERLVWKSLSNITQTVTGPDGIPFWVWKEHAEILTPILSHIWDLPLHTHT</sequence>
<proteinExistence type="predicted"/>
<dbReference type="AlphaFoldDB" id="A0AAU9VLX4"/>
<reference evidence="1 2" key="1">
    <citation type="submission" date="2022-05" db="EMBL/GenBank/DDBJ databases">
        <authorList>
            <consortium name="Genoscope - CEA"/>
            <person name="William W."/>
        </authorList>
    </citation>
    <scope>NUCLEOTIDE SEQUENCE [LARGE SCALE GENOMIC DNA]</scope>
</reference>
<feature type="non-terminal residue" evidence="1">
    <location>
        <position position="1"/>
    </location>
</feature>
<protein>
    <submittedName>
        <fullName evidence="1">Uncharacterized protein</fullName>
    </submittedName>
</protein>
<dbReference type="EMBL" id="CALNXJ010000001">
    <property type="protein sequence ID" value="CAH3031104.1"/>
    <property type="molecule type" value="Genomic_DNA"/>
</dbReference>
<gene>
    <name evidence="1" type="ORF">PMEA_00001050</name>
</gene>